<reference evidence="1 2" key="1">
    <citation type="journal article" date="2019" name="J Genomics">
        <title>The Draft Genome of a Hydrogen-producing Cyanobacterium, Arthrospira platensis NIES-46.</title>
        <authorList>
            <person name="Suzuki S."/>
            <person name="Yamaguchi H."/>
            <person name="Kawachi M."/>
        </authorList>
    </citation>
    <scope>NUCLEOTIDE SEQUENCE [LARGE SCALE GENOMIC DNA]</scope>
    <source>
        <strain evidence="1 2">NIES-46</strain>
    </source>
</reference>
<gene>
    <name evidence="1" type="ORF">NIES46_06310</name>
</gene>
<evidence type="ECO:0000313" key="1">
    <source>
        <dbReference type="EMBL" id="GCE92591.1"/>
    </source>
</evidence>
<sequence>MRQLPSIYKQIEPRTPFLYLPLPLTPSSVVYNDGSPKLGTEAEAILTAEIESSSGLLWRMIKYRRRIN</sequence>
<proteinExistence type="predicted"/>
<dbReference type="EMBL" id="BIMW01000030">
    <property type="protein sequence ID" value="GCE92591.1"/>
    <property type="molecule type" value="Genomic_DNA"/>
</dbReference>
<organism evidence="1 2">
    <name type="scientific">Limnospira platensis NIES-46</name>
    <dbReference type="NCBI Taxonomy" id="1236695"/>
    <lineage>
        <taxon>Bacteria</taxon>
        <taxon>Bacillati</taxon>
        <taxon>Cyanobacteriota</taxon>
        <taxon>Cyanophyceae</taxon>
        <taxon>Oscillatoriophycideae</taxon>
        <taxon>Oscillatoriales</taxon>
        <taxon>Sirenicapillariaceae</taxon>
        <taxon>Limnospira</taxon>
    </lineage>
</organism>
<dbReference type="Proteomes" id="UP000326169">
    <property type="component" value="Unassembled WGS sequence"/>
</dbReference>
<protein>
    <submittedName>
        <fullName evidence="1">Uncharacterized protein</fullName>
    </submittedName>
</protein>
<comment type="caution">
    <text evidence="1">The sequence shown here is derived from an EMBL/GenBank/DDBJ whole genome shotgun (WGS) entry which is preliminary data.</text>
</comment>
<name>A0A5M3T3X8_LIMPL</name>
<keyword evidence="2" id="KW-1185">Reference proteome</keyword>
<evidence type="ECO:0000313" key="2">
    <source>
        <dbReference type="Proteomes" id="UP000326169"/>
    </source>
</evidence>
<accession>A0A5M3T3X8</accession>